<feature type="domain" description="Methyltransferase" evidence="1">
    <location>
        <begin position="76"/>
        <end position="148"/>
    </location>
</feature>
<accession>A0A9N9DBH0</accession>
<dbReference type="AlphaFoldDB" id="A0A9N9DBH0"/>
<gene>
    <name evidence="2" type="ORF">FCALED_LOCUS10207</name>
</gene>
<proteinExistence type="predicted"/>
<evidence type="ECO:0000313" key="3">
    <source>
        <dbReference type="Proteomes" id="UP000789570"/>
    </source>
</evidence>
<comment type="caution">
    <text evidence="2">The sequence shown here is derived from an EMBL/GenBank/DDBJ whole genome shotgun (WGS) entry which is preliminary data.</text>
</comment>
<organism evidence="2 3">
    <name type="scientific">Funneliformis caledonium</name>
    <dbReference type="NCBI Taxonomy" id="1117310"/>
    <lineage>
        <taxon>Eukaryota</taxon>
        <taxon>Fungi</taxon>
        <taxon>Fungi incertae sedis</taxon>
        <taxon>Mucoromycota</taxon>
        <taxon>Glomeromycotina</taxon>
        <taxon>Glomeromycetes</taxon>
        <taxon>Glomerales</taxon>
        <taxon>Glomeraceae</taxon>
        <taxon>Funneliformis</taxon>
    </lineage>
</organism>
<dbReference type="EMBL" id="CAJVPQ010003640">
    <property type="protein sequence ID" value="CAG8633808.1"/>
    <property type="molecule type" value="Genomic_DNA"/>
</dbReference>
<dbReference type="SUPFAM" id="SSF53335">
    <property type="entry name" value="S-adenosyl-L-methionine-dependent methyltransferases"/>
    <property type="match status" value="1"/>
</dbReference>
<protein>
    <submittedName>
        <fullName evidence="2">11468_t:CDS:1</fullName>
    </submittedName>
</protein>
<dbReference type="Proteomes" id="UP000789570">
    <property type="component" value="Unassembled WGS sequence"/>
</dbReference>
<dbReference type="OrthoDB" id="2013972at2759"/>
<dbReference type="InterPro" id="IPR029063">
    <property type="entry name" value="SAM-dependent_MTases_sf"/>
</dbReference>
<keyword evidence="3" id="KW-1185">Reference proteome</keyword>
<name>A0A9N9DBH0_9GLOM</name>
<sequence>MGINTSRLKGRKLIIQSLPENVQTKSDKVIQPSCFLSNDVEYVGNIHAFHFIKKNLFQSNFSSPIEERLIQSGYKVLDVGCGSGTWLLDMSTNYEMTHFLGLDFQSIYPQEIKPPNLNFIQADILDGLPFPDNEFDFVHQDTMTFNGFGPIMQKIFNNYNSFLLKQDLDFKVMHKLDSMLESHPNITKVYRDEKEMIVGPNGGKIGLACQENLIALVSTEMTTQILSSEIGISKEEFINMIGNDLADELKETRPKFTNFRLWTQKNNNR</sequence>
<evidence type="ECO:0000313" key="2">
    <source>
        <dbReference type="EMBL" id="CAG8633808.1"/>
    </source>
</evidence>
<dbReference type="InterPro" id="IPR041698">
    <property type="entry name" value="Methyltransf_25"/>
</dbReference>
<dbReference type="Pfam" id="PF13649">
    <property type="entry name" value="Methyltransf_25"/>
    <property type="match status" value="1"/>
</dbReference>
<reference evidence="2" key="1">
    <citation type="submission" date="2021-06" db="EMBL/GenBank/DDBJ databases">
        <authorList>
            <person name="Kallberg Y."/>
            <person name="Tangrot J."/>
            <person name="Rosling A."/>
        </authorList>
    </citation>
    <scope>NUCLEOTIDE SEQUENCE</scope>
    <source>
        <strain evidence="2">UK204</strain>
    </source>
</reference>
<dbReference type="CDD" id="cd02440">
    <property type="entry name" value="AdoMet_MTases"/>
    <property type="match status" value="1"/>
</dbReference>
<dbReference type="Gene3D" id="3.40.50.150">
    <property type="entry name" value="Vaccinia Virus protein VP39"/>
    <property type="match status" value="1"/>
</dbReference>
<evidence type="ECO:0000259" key="1">
    <source>
        <dbReference type="Pfam" id="PF13649"/>
    </source>
</evidence>